<evidence type="ECO:0000313" key="3">
    <source>
        <dbReference type="Proteomes" id="UP001431783"/>
    </source>
</evidence>
<feature type="chain" id="PRO_5043844868" evidence="1">
    <location>
        <begin position="20"/>
        <end position="116"/>
    </location>
</feature>
<sequence length="116" mass="13667">MVYLRYFILFYVLFEAALGGTVTENSTFKLRTTMLDTQHKVKDQLLDKENEESPTTRRYFINAGILRIPDSLEKRLRQKYSKTPTEGSRNGRRIIFTRYNCLPGFYADGRGRCREL</sequence>
<evidence type="ECO:0000313" key="2">
    <source>
        <dbReference type="EMBL" id="KAK9886869.1"/>
    </source>
</evidence>
<proteinExistence type="predicted"/>
<dbReference type="AlphaFoldDB" id="A0AAW1V167"/>
<accession>A0AAW1V167</accession>
<reference evidence="2 3" key="1">
    <citation type="submission" date="2023-03" db="EMBL/GenBank/DDBJ databases">
        <title>Genome insight into feeding habits of ladybird beetles.</title>
        <authorList>
            <person name="Li H.-S."/>
            <person name="Huang Y.-H."/>
            <person name="Pang H."/>
        </authorList>
    </citation>
    <scope>NUCLEOTIDE SEQUENCE [LARGE SCALE GENOMIC DNA]</scope>
    <source>
        <strain evidence="2">SYSU_2023b</strain>
        <tissue evidence="2">Whole body</tissue>
    </source>
</reference>
<protein>
    <submittedName>
        <fullName evidence="2">Uncharacterized protein</fullName>
    </submittedName>
</protein>
<dbReference type="Proteomes" id="UP001431783">
    <property type="component" value="Unassembled WGS sequence"/>
</dbReference>
<name>A0AAW1V167_9CUCU</name>
<organism evidence="2 3">
    <name type="scientific">Henosepilachna vigintioctopunctata</name>
    <dbReference type="NCBI Taxonomy" id="420089"/>
    <lineage>
        <taxon>Eukaryota</taxon>
        <taxon>Metazoa</taxon>
        <taxon>Ecdysozoa</taxon>
        <taxon>Arthropoda</taxon>
        <taxon>Hexapoda</taxon>
        <taxon>Insecta</taxon>
        <taxon>Pterygota</taxon>
        <taxon>Neoptera</taxon>
        <taxon>Endopterygota</taxon>
        <taxon>Coleoptera</taxon>
        <taxon>Polyphaga</taxon>
        <taxon>Cucujiformia</taxon>
        <taxon>Coccinelloidea</taxon>
        <taxon>Coccinellidae</taxon>
        <taxon>Epilachninae</taxon>
        <taxon>Epilachnini</taxon>
        <taxon>Henosepilachna</taxon>
    </lineage>
</organism>
<keyword evidence="3" id="KW-1185">Reference proteome</keyword>
<gene>
    <name evidence="2" type="ORF">WA026_019126</name>
</gene>
<keyword evidence="1" id="KW-0732">Signal</keyword>
<comment type="caution">
    <text evidence="2">The sequence shown here is derived from an EMBL/GenBank/DDBJ whole genome shotgun (WGS) entry which is preliminary data.</text>
</comment>
<feature type="signal peptide" evidence="1">
    <location>
        <begin position="1"/>
        <end position="19"/>
    </location>
</feature>
<dbReference type="EMBL" id="JARQZJ010000103">
    <property type="protein sequence ID" value="KAK9886869.1"/>
    <property type="molecule type" value="Genomic_DNA"/>
</dbReference>
<evidence type="ECO:0000256" key="1">
    <source>
        <dbReference type="SAM" id="SignalP"/>
    </source>
</evidence>